<protein>
    <submittedName>
        <fullName evidence="4">Ribosomal protein L32e</fullName>
    </submittedName>
</protein>
<dbReference type="GO" id="GO:0006412">
    <property type="term" value="P:translation"/>
    <property type="evidence" value="ECO:0007669"/>
    <property type="project" value="InterPro"/>
</dbReference>
<evidence type="ECO:0000256" key="1">
    <source>
        <dbReference type="ARBA" id="ARBA00008431"/>
    </source>
</evidence>
<keyword evidence="5" id="KW-1185">Reference proteome</keyword>
<dbReference type="AlphaFoldDB" id="A0A1Y1YBU2"/>
<dbReference type="SMART" id="SM01393">
    <property type="entry name" value="Ribosomal_L32e"/>
    <property type="match status" value="1"/>
</dbReference>
<dbReference type="PANTHER" id="PTHR23413:SF1">
    <property type="entry name" value="RIBOSOMAL PROTEIN L32"/>
    <property type="match status" value="1"/>
</dbReference>
<organism evidence="4 5">
    <name type="scientific">Basidiobolus meristosporus CBS 931.73</name>
    <dbReference type="NCBI Taxonomy" id="1314790"/>
    <lineage>
        <taxon>Eukaryota</taxon>
        <taxon>Fungi</taxon>
        <taxon>Fungi incertae sedis</taxon>
        <taxon>Zoopagomycota</taxon>
        <taxon>Entomophthoromycotina</taxon>
        <taxon>Basidiobolomycetes</taxon>
        <taxon>Basidiobolales</taxon>
        <taxon>Basidiobolaceae</taxon>
        <taxon>Basidiobolus</taxon>
    </lineage>
</organism>
<dbReference type="InParanoid" id="A0A1Y1YBU2"/>
<reference evidence="4 5" key="1">
    <citation type="submission" date="2016-07" db="EMBL/GenBank/DDBJ databases">
        <title>Pervasive Adenine N6-methylation of Active Genes in Fungi.</title>
        <authorList>
            <consortium name="DOE Joint Genome Institute"/>
            <person name="Mondo S.J."/>
            <person name="Dannebaum R.O."/>
            <person name="Kuo R.C."/>
            <person name="Labutti K."/>
            <person name="Haridas S."/>
            <person name="Kuo A."/>
            <person name="Salamov A."/>
            <person name="Ahrendt S.R."/>
            <person name="Lipzen A."/>
            <person name="Sullivan W."/>
            <person name="Andreopoulos W.B."/>
            <person name="Clum A."/>
            <person name="Lindquist E."/>
            <person name="Daum C."/>
            <person name="Ramamoorthy G.K."/>
            <person name="Gryganskyi A."/>
            <person name="Culley D."/>
            <person name="Magnuson J.K."/>
            <person name="James T.Y."/>
            <person name="O'Malley M.A."/>
            <person name="Stajich J.E."/>
            <person name="Spatafora J.W."/>
            <person name="Visel A."/>
            <person name="Grigoriev I.V."/>
        </authorList>
    </citation>
    <scope>NUCLEOTIDE SEQUENCE [LARGE SCALE GENOMIC DNA]</scope>
    <source>
        <strain evidence="4 5">CBS 931.73</strain>
    </source>
</reference>
<evidence type="ECO:0000313" key="5">
    <source>
        <dbReference type="Proteomes" id="UP000193498"/>
    </source>
</evidence>
<evidence type="ECO:0000256" key="3">
    <source>
        <dbReference type="ARBA" id="ARBA00023274"/>
    </source>
</evidence>
<name>A0A1Y1YBU2_9FUNG</name>
<dbReference type="EMBL" id="MCFE01000175">
    <property type="protein sequence ID" value="ORX95467.1"/>
    <property type="molecule type" value="Genomic_DNA"/>
</dbReference>
<dbReference type="PANTHER" id="PTHR23413">
    <property type="entry name" value="60S RIBOSOMAL PROTEIN L32 AND DNA-DIRECTED RNA POLYMERASE II, SUBUNIT N"/>
    <property type="match status" value="1"/>
</dbReference>
<comment type="caution">
    <text evidence="4">The sequence shown here is derived from an EMBL/GenBank/DDBJ whole genome shotgun (WGS) entry which is preliminary data.</text>
</comment>
<dbReference type="GO" id="GO:0003735">
    <property type="term" value="F:structural constituent of ribosome"/>
    <property type="evidence" value="ECO:0007669"/>
    <property type="project" value="InterPro"/>
</dbReference>
<sequence length="108" mass="12349">MAPTNRVAAVRKRTKKPKGIENRVRRRFKGQIPIPKTGYDSNQKTCHLMPSGFREFPEVPLMQNRTYAAEIAHNTSTKSRIAIVERAQQPNAKVTKANANTRLRIQEH</sequence>
<evidence type="ECO:0000313" key="4">
    <source>
        <dbReference type="EMBL" id="ORX95467.1"/>
    </source>
</evidence>
<keyword evidence="2 4" id="KW-0689">Ribosomal protein</keyword>
<evidence type="ECO:0000256" key="2">
    <source>
        <dbReference type="ARBA" id="ARBA00022980"/>
    </source>
</evidence>
<dbReference type="OrthoDB" id="268693at2759"/>
<accession>A0A1Y1YBU2</accession>
<dbReference type="STRING" id="1314790.A0A1Y1YBU2"/>
<gene>
    <name evidence="4" type="ORF">K493DRAFT_329756</name>
</gene>
<comment type="similarity">
    <text evidence="1">Belongs to the eukaryotic ribosomal protein eL32 family.</text>
</comment>
<dbReference type="InterPro" id="IPR001515">
    <property type="entry name" value="Ribosomal_eL32"/>
</dbReference>
<proteinExistence type="inferred from homology"/>
<dbReference type="SUPFAM" id="SSF52042">
    <property type="entry name" value="Ribosomal protein L32e"/>
    <property type="match status" value="1"/>
</dbReference>
<dbReference type="Pfam" id="PF01655">
    <property type="entry name" value="Ribosomal_L32e"/>
    <property type="match status" value="1"/>
</dbReference>
<keyword evidence="3" id="KW-0687">Ribonucleoprotein</keyword>
<dbReference type="GO" id="GO:0022625">
    <property type="term" value="C:cytosolic large ribosomal subunit"/>
    <property type="evidence" value="ECO:0007669"/>
    <property type="project" value="TreeGrafter"/>
</dbReference>
<dbReference type="InterPro" id="IPR036351">
    <property type="entry name" value="Ribosomal_eL32_sf"/>
</dbReference>
<dbReference type="Proteomes" id="UP000193498">
    <property type="component" value="Unassembled WGS sequence"/>
</dbReference>